<evidence type="ECO:0000256" key="8">
    <source>
        <dbReference type="ARBA" id="ARBA00023146"/>
    </source>
</evidence>
<evidence type="ECO:0000313" key="11">
    <source>
        <dbReference type="EMBL" id="ORZ15403.1"/>
    </source>
</evidence>
<dbReference type="InParanoid" id="A0A1Y2GPF7"/>
<keyword evidence="8 10" id="KW-0030">Aminoacyl-tRNA synthetase</keyword>
<dbReference type="GO" id="GO:0070183">
    <property type="term" value="P:mitochondrial tryptophanyl-tRNA aminoacylation"/>
    <property type="evidence" value="ECO:0007669"/>
    <property type="project" value="EnsemblFungi"/>
</dbReference>
<evidence type="ECO:0000256" key="10">
    <source>
        <dbReference type="RuleBase" id="RU363036"/>
    </source>
</evidence>
<dbReference type="GO" id="GO:0004830">
    <property type="term" value="F:tryptophan-tRNA ligase activity"/>
    <property type="evidence" value="ECO:0007669"/>
    <property type="project" value="UniProtKB-EC"/>
</dbReference>
<dbReference type="SUPFAM" id="SSF52374">
    <property type="entry name" value="Nucleotidylyl transferase"/>
    <property type="match status" value="1"/>
</dbReference>
<dbReference type="FunCoup" id="A0A1Y2GPF7">
    <property type="interactions" value="376"/>
</dbReference>
<dbReference type="InterPro" id="IPR002306">
    <property type="entry name" value="Trp-tRNA-ligase"/>
</dbReference>
<evidence type="ECO:0000256" key="1">
    <source>
        <dbReference type="ARBA" id="ARBA00004173"/>
    </source>
</evidence>
<dbReference type="Proteomes" id="UP000193648">
    <property type="component" value="Unassembled WGS sequence"/>
</dbReference>
<dbReference type="InterPro" id="IPR002305">
    <property type="entry name" value="aa-tRNA-synth_Ic"/>
</dbReference>
<evidence type="ECO:0000256" key="3">
    <source>
        <dbReference type="ARBA" id="ARBA00013161"/>
    </source>
</evidence>
<evidence type="ECO:0000256" key="5">
    <source>
        <dbReference type="ARBA" id="ARBA00022741"/>
    </source>
</evidence>
<dbReference type="GO" id="GO:0005759">
    <property type="term" value="C:mitochondrial matrix"/>
    <property type="evidence" value="ECO:0007669"/>
    <property type="project" value="TreeGrafter"/>
</dbReference>
<dbReference type="Gene3D" id="1.10.240.10">
    <property type="entry name" value="Tyrosyl-Transfer RNA Synthetase"/>
    <property type="match status" value="1"/>
</dbReference>
<dbReference type="InterPro" id="IPR050203">
    <property type="entry name" value="Trp-tRNA_synthetase"/>
</dbReference>
<dbReference type="AlphaFoldDB" id="A0A1Y2GPF7"/>
<evidence type="ECO:0000256" key="2">
    <source>
        <dbReference type="ARBA" id="ARBA00005594"/>
    </source>
</evidence>
<gene>
    <name evidence="11" type="ORF">BCR41DRAFT_353711</name>
</gene>
<keyword evidence="5 10" id="KW-0547">Nucleotide-binding</keyword>
<evidence type="ECO:0000256" key="6">
    <source>
        <dbReference type="ARBA" id="ARBA00022840"/>
    </source>
</evidence>
<keyword evidence="4 10" id="KW-0436">Ligase</keyword>
<evidence type="ECO:0000256" key="7">
    <source>
        <dbReference type="ARBA" id="ARBA00022917"/>
    </source>
</evidence>
<dbReference type="GO" id="GO:0005524">
    <property type="term" value="F:ATP binding"/>
    <property type="evidence" value="ECO:0007669"/>
    <property type="project" value="UniProtKB-KW"/>
</dbReference>
<accession>A0A1Y2GPF7</accession>
<evidence type="ECO:0000256" key="9">
    <source>
        <dbReference type="ARBA" id="ARBA00030268"/>
    </source>
</evidence>
<name>A0A1Y2GPF7_9FUNG</name>
<proteinExistence type="inferred from homology"/>
<dbReference type="STRING" id="64571.A0A1Y2GPF7"/>
<comment type="subcellular location">
    <subcellularLocation>
        <location evidence="1">Mitochondrion</location>
    </subcellularLocation>
</comment>
<keyword evidence="12" id="KW-1185">Reference proteome</keyword>
<dbReference type="InterPro" id="IPR014729">
    <property type="entry name" value="Rossmann-like_a/b/a_fold"/>
</dbReference>
<dbReference type="RefSeq" id="XP_021881151.1">
    <property type="nucleotide sequence ID" value="XM_022024207.1"/>
</dbReference>
<protein>
    <recommendedName>
        <fullName evidence="3">tryptophan--tRNA ligase</fullName>
        <ecNumber evidence="3">6.1.1.2</ecNumber>
    </recommendedName>
    <alternativeName>
        <fullName evidence="9">Tryptophanyl-tRNA synthetase</fullName>
    </alternativeName>
</protein>
<organism evidence="11 12">
    <name type="scientific">Lobosporangium transversale</name>
    <dbReference type="NCBI Taxonomy" id="64571"/>
    <lineage>
        <taxon>Eukaryota</taxon>
        <taxon>Fungi</taxon>
        <taxon>Fungi incertae sedis</taxon>
        <taxon>Mucoromycota</taxon>
        <taxon>Mortierellomycotina</taxon>
        <taxon>Mortierellomycetes</taxon>
        <taxon>Mortierellales</taxon>
        <taxon>Mortierellaceae</taxon>
        <taxon>Lobosporangium</taxon>
    </lineage>
</organism>
<dbReference type="FunFam" id="1.10.240.10:FF:000002">
    <property type="entry name" value="Tryptophan--tRNA ligase"/>
    <property type="match status" value="1"/>
</dbReference>
<dbReference type="NCBIfam" id="TIGR00233">
    <property type="entry name" value="trpS"/>
    <property type="match status" value="1"/>
</dbReference>
<reference evidence="11 12" key="1">
    <citation type="submission" date="2016-07" db="EMBL/GenBank/DDBJ databases">
        <title>Pervasive Adenine N6-methylation of Active Genes in Fungi.</title>
        <authorList>
            <consortium name="DOE Joint Genome Institute"/>
            <person name="Mondo S.J."/>
            <person name="Dannebaum R.O."/>
            <person name="Kuo R.C."/>
            <person name="Labutti K."/>
            <person name="Haridas S."/>
            <person name="Kuo A."/>
            <person name="Salamov A."/>
            <person name="Ahrendt S.R."/>
            <person name="Lipzen A."/>
            <person name="Sullivan W."/>
            <person name="Andreopoulos W.B."/>
            <person name="Clum A."/>
            <person name="Lindquist E."/>
            <person name="Daum C."/>
            <person name="Ramamoorthy G.K."/>
            <person name="Gryganskyi A."/>
            <person name="Culley D."/>
            <person name="Magnuson J.K."/>
            <person name="James T.Y."/>
            <person name="O'Malley M.A."/>
            <person name="Stajich J.E."/>
            <person name="Spatafora J.W."/>
            <person name="Visel A."/>
            <person name="Grigoriev I.V."/>
        </authorList>
    </citation>
    <scope>NUCLEOTIDE SEQUENCE [LARGE SCALE GENOMIC DNA]</scope>
    <source>
        <strain evidence="11 12">NRRL 3116</strain>
    </source>
</reference>
<sequence>MPQDPKKLRKERREMAITLLACGIDPKKCILFEQSKVPAHTALTWILNCMTPVGWLARMTQWKSKLGIHRGSQSLEDVSATEGLQLGLFAYPVLMAADVLLYRADKIPVGEDQVQHLELARDIAQIFNKNVKNDFFPLPRPVITETKRIMSLRDPTKKMSKSDSSSQSRIHLVDSPAEISSKIKRAVTDSTRGISYDRLRRPAVANLIEIYATMKHISIEDVVQEHAESTTAVFKEALADVIISSLKPIQEEIALLEKDDGYIQSVLDQGAERASEIAQANLSEIQRLVGLL</sequence>
<dbReference type="PANTHER" id="PTHR43766">
    <property type="entry name" value="TRYPTOPHAN--TRNA LIGASE, MITOCHONDRIAL"/>
    <property type="match status" value="1"/>
</dbReference>
<evidence type="ECO:0000313" key="12">
    <source>
        <dbReference type="Proteomes" id="UP000193648"/>
    </source>
</evidence>
<dbReference type="Gene3D" id="3.40.50.620">
    <property type="entry name" value="HUPs"/>
    <property type="match status" value="1"/>
</dbReference>
<dbReference type="EMBL" id="MCFF01000019">
    <property type="protein sequence ID" value="ORZ15403.1"/>
    <property type="molecule type" value="Genomic_DNA"/>
</dbReference>
<comment type="caution">
    <text evidence="11">The sequence shown here is derived from an EMBL/GenBank/DDBJ whole genome shotgun (WGS) entry which is preliminary data.</text>
</comment>
<dbReference type="GeneID" id="33566051"/>
<dbReference type="PRINTS" id="PR01039">
    <property type="entry name" value="TRNASYNTHTRP"/>
</dbReference>
<dbReference type="Pfam" id="PF00579">
    <property type="entry name" value="tRNA-synt_1b"/>
    <property type="match status" value="1"/>
</dbReference>
<dbReference type="OrthoDB" id="15808at2759"/>
<evidence type="ECO:0000256" key="4">
    <source>
        <dbReference type="ARBA" id="ARBA00022598"/>
    </source>
</evidence>
<dbReference type="EC" id="6.1.1.2" evidence="3"/>
<dbReference type="PANTHER" id="PTHR43766:SF1">
    <property type="entry name" value="TRYPTOPHAN--TRNA LIGASE, MITOCHONDRIAL"/>
    <property type="match status" value="1"/>
</dbReference>
<keyword evidence="7 10" id="KW-0648">Protein biosynthesis</keyword>
<comment type="similarity">
    <text evidence="2 10">Belongs to the class-I aminoacyl-tRNA synthetase family.</text>
</comment>
<keyword evidence="6 10" id="KW-0067">ATP-binding</keyword>